<protein>
    <submittedName>
        <fullName evidence="7">Serine/threonine protein kinase</fullName>
    </submittedName>
</protein>
<evidence type="ECO:0000256" key="4">
    <source>
        <dbReference type="ARBA" id="ARBA00022840"/>
    </source>
</evidence>
<dbReference type="InterPro" id="IPR008266">
    <property type="entry name" value="Tyr_kinase_AS"/>
</dbReference>
<dbReference type="Proteomes" id="UP000598196">
    <property type="component" value="Unassembled WGS sequence"/>
</dbReference>
<dbReference type="Gene3D" id="1.10.510.10">
    <property type="entry name" value="Transferase(Phosphotransferase) domain 1"/>
    <property type="match status" value="1"/>
</dbReference>
<dbReference type="GO" id="GO:0005524">
    <property type="term" value="F:ATP binding"/>
    <property type="evidence" value="ECO:0007669"/>
    <property type="project" value="UniProtKB-UniRule"/>
</dbReference>
<evidence type="ECO:0000256" key="3">
    <source>
        <dbReference type="ARBA" id="ARBA00022777"/>
    </source>
</evidence>
<dbReference type="Pfam" id="PF00069">
    <property type="entry name" value="Pkinase"/>
    <property type="match status" value="1"/>
</dbReference>
<organism evidence="7 8">
    <name type="scientific">Gemmobacter aquaticus</name>
    <dbReference type="NCBI Taxonomy" id="490185"/>
    <lineage>
        <taxon>Bacteria</taxon>
        <taxon>Pseudomonadati</taxon>
        <taxon>Pseudomonadota</taxon>
        <taxon>Alphaproteobacteria</taxon>
        <taxon>Rhodobacterales</taxon>
        <taxon>Paracoccaceae</taxon>
        <taxon>Gemmobacter</taxon>
    </lineage>
</organism>
<comment type="caution">
    <text evidence="7">The sequence shown here is derived from an EMBL/GenBank/DDBJ whole genome shotgun (WGS) entry which is preliminary data.</text>
</comment>
<dbReference type="PANTHER" id="PTHR43289:SF6">
    <property type="entry name" value="SERINE_THREONINE-PROTEIN KINASE NEKL-3"/>
    <property type="match status" value="1"/>
</dbReference>
<evidence type="ECO:0000256" key="2">
    <source>
        <dbReference type="ARBA" id="ARBA00022741"/>
    </source>
</evidence>
<dbReference type="CDD" id="cd14014">
    <property type="entry name" value="STKc_PknB_like"/>
    <property type="match status" value="1"/>
</dbReference>
<dbReference type="Gene3D" id="3.40.1520.20">
    <property type="match status" value="1"/>
</dbReference>
<evidence type="ECO:0000313" key="7">
    <source>
        <dbReference type="EMBL" id="GGO36913.1"/>
    </source>
</evidence>
<dbReference type="InterPro" id="IPR000719">
    <property type="entry name" value="Prot_kinase_dom"/>
</dbReference>
<dbReference type="InterPro" id="IPR017441">
    <property type="entry name" value="Protein_kinase_ATP_BS"/>
</dbReference>
<sequence>MLDPMPGDIFRPGQVLNNTYEIEGVIGRGGTGEAYRARNQISGRTVAIKALNRQFSGNDDYIALMRREEQMRDIVHDAVVRYSECSRSDQGQVFLVMDYVAGPSISDVMARRRLEPRELLIIAHRVAEGLVAAHGRGIVHRDLSPDNIILRDSSPERATIIDFGIAKDTAAGARTIVGNDFAGKYEYAAPEQLEGKAEPRSDLYALGALLLAGFRGQVPFAGATPGEMIRRKQSPLDTTGVPEPLKGVIEALCAPRLTDRPRDAASVVARLDQILRPTSARERRQAEGAPGRRGGWLWAGLAAVLLAVAGGAAWQMGLVPGLTETPLPRADPWRLEAAAPQDGAARLSGNAPDTDTAVALARAYGTASGVMPPEGALTLATGMPGPGWPKAASDILDEMQGLADWSITLSGTTAEVSALAPDATLRDAAVTRLDSWAAASGMTLTRRIAAGPRALPVATVADALAALADCGPLAQAAAEGSYALGDTITVTGTVASAQTTDRLRAALLPAIGDRRLQIDASVLDPNLCAVQAALPELPANGLSIWLGDGMTGQANLSGVFHAGQNPIAEVQAPADAARGMLWVAIVDTTGKVFNILPNIHNEEQALGALGVVEGGLRRVRVLHRLADLANDPNLMAMRVTDADFGKSMVVAILSDRPLFPTRRPTEESVASFVAALSETRAADPGNLRAVATRLLDSRP</sequence>
<proteinExistence type="predicted"/>
<dbReference type="PROSITE" id="PS50011">
    <property type="entry name" value="PROTEIN_KINASE_DOM"/>
    <property type="match status" value="1"/>
</dbReference>
<dbReference type="RefSeq" id="WP_146288011.1">
    <property type="nucleotide sequence ID" value="NZ_BMLP01000008.1"/>
</dbReference>
<evidence type="ECO:0000313" key="8">
    <source>
        <dbReference type="Proteomes" id="UP000598196"/>
    </source>
</evidence>
<keyword evidence="7" id="KW-0723">Serine/threonine-protein kinase</keyword>
<feature type="binding site" evidence="5">
    <location>
        <position position="49"/>
    </location>
    <ligand>
        <name>ATP</name>
        <dbReference type="ChEBI" id="CHEBI:30616"/>
    </ligand>
</feature>
<keyword evidence="2 5" id="KW-0547">Nucleotide-binding</keyword>
<keyword evidence="1" id="KW-0808">Transferase</keyword>
<dbReference type="PROSITE" id="PS00109">
    <property type="entry name" value="PROTEIN_KINASE_TYR"/>
    <property type="match status" value="1"/>
</dbReference>
<dbReference type="GO" id="GO:0004674">
    <property type="term" value="F:protein serine/threonine kinase activity"/>
    <property type="evidence" value="ECO:0007669"/>
    <property type="project" value="UniProtKB-KW"/>
</dbReference>
<dbReference type="EMBL" id="BMLP01000008">
    <property type="protein sequence ID" value="GGO36913.1"/>
    <property type="molecule type" value="Genomic_DNA"/>
</dbReference>
<evidence type="ECO:0000256" key="5">
    <source>
        <dbReference type="PROSITE-ProRule" id="PRU10141"/>
    </source>
</evidence>
<reference evidence="7 8" key="1">
    <citation type="journal article" date="2014" name="Int. J. Syst. Evol. Microbiol.">
        <title>Complete genome sequence of Corynebacterium casei LMG S-19264T (=DSM 44701T), isolated from a smear-ripened cheese.</title>
        <authorList>
            <consortium name="US DOE Joint Genome Institute (JGI-PGF)"/>
            <person name="Walter F."/>
            <person name="Albersmeier A."/>
            <person name="Kalinowski J."/>
            <person name="Ruckert C."/>
        </authorList>
    </citation>
    <scope>NUCLEOTIDE SEQUENCE [LARGE SCALE GENOMIC DNA]</scope>
    <source>
        <strain evidence="7 8">CGMCC 1.7029</strain>
    </source>
</reference>
<dbReference type="Gene3D" id="3.30.200.20">
    <property type="entry name" value="Phosphorylase Kinase, domain 1"/>
    <property type="match status" value="1"/>
</dbReference>
<evidence type="ECO:0000256" key="1">
    <source>
        <dbReference type="ARBA" id="ARBA00022679"/>
    </source>
</evidence>
<keyword evidence="4 5" id="KW-0067">ATP-binding</keyword>
<dbReference type="PROSITE" id="PS00107">
    <property type="entry name" value="PROTEIN_KINASE_ATP"/>
    <property type="match status" value="1"/>
</dbReference>
<keyword evidence="3 7" id="KW-0418">Kinase</keyword>
<evidence type="ECO:0000259" key="6">
    <source>
        <dbReference type="PROSITE" id="PS50011"/>
    </source>
</evidence>
<feature type="domain" description="Protein kinase" evidence="6">
    <location>
        <begin position="20"/>
        <end position="275"/>
    </location>
</feature>
<dbReference type="InterPro" id="IPR011009">
    <property type="entry name" value="Kinase-like_dom_sf"/>
</dbReference>
<keyword evidence="8" id="KW-1185">Reference proteome</keyword>
<gene>
    <name evidence="7" type="ORF">GCM10010991_31660</name>
</gene>
<dbReference type="AlphaFoldDB" id="A0A918DE44"/>
<dbReference type="SUPFAM" id="SSF56112">
    <property type="entry name" value="Protein kinase-like (PK-like)"/>
    <property type="match status" value="1"/>
</dbReference>
<dbReference type="PANTHER" id="PTHR43289">
    <property type="entry name" value="MITOGEN-ACTIVATED PROTEIN KINASE KINASE KINASE 20-RELATED"/>
    <property type="match status" value="1"/>
</dbReference>
<name>A0A918DE44_9RHOB</name>
<dbReference type="OrthoDB" id="9801841at2"/>
<accession>A0A918DE44</accession>